<evidence type="ECO:0000313" key="4">
    <source>
        <dbReference type="EMBL" id="ENN89797.1"/>
    </source>
</evidence>
<keyword evidence="2" id="KW-0503">Monooxygenase</keyword>
<dbReference type="GO" id="GO:0004497">
    <property type="term" value="F:monooxygenase activity"/>
    <property type="evidence" value="ECO:0007669"/>
    <property type="project" value="UniProtKB-KW"/>
</dbReference>
<dbReference type="GO" id="GO:0016705">
    <property type="term" value="F:oxidoreductase activity, acting on paired donors, with incorporation or reduction of molecular oxygen"/>
    <property type="evidence" value="ECO:0007669"/>
    <property type="project" value="InterPro"/>
</dbReference>
<evidence type="ECO:0000313" key="5">
    <source>
        <dbReference type="Proteomes" id="UP000012429"/>
    </source>
</evidence>
<accession>N6VFA8</accession>
<dbReference type="GO" id="GO:0005829">
    <property type="term" value="C:cytosol"/>
    <property type="evidence" value="ECO:0007669"/>
    <property type="project" value="TreeGrafter"/>
</dbReference>
<evidence type="ECO:0000259" key="3">
    <source>
        <dbReference type="Pfam" id="PF00296"/>
    </source>
</evidence>
<organism evidence="4 5">
    <name type="scientific">Rhizobium freirei PRF 81</name>
    <dbReference type="NCBI Taxonomy" id="363754"/>
    <lineage>
        <taxon>Bacteria</taxon>
        <taxon>Pseudomonadati</taxon>
        <taxon>Pseudomonadota</taxon>
        <taxon>Alphaproteobacteria</taxon>
        <taxon>Hyphomicrobiales</taxon>
        <taxon>Rhizobiaceae</taxon>
        <taxon>Rhizobium/Agrobacterium group</taxon>
        <taxon>Rhizobium</taxon>
    </lineage>
</organism>
<gene>
    <name evidence="4" type="ORF">RHSP_08722</name>
</gene>
<dbReference type="Gene3D" id="3.20.20.30">
    <property type="entry name" value="Luciferase-like domain"/>
    <property type="match status" value="1"/>
</dbReference>
<keyword evidence="1" id="KW-0560">Oxidoreductase</keyword>
<dbReference type="InterPro" id="IPR022290">
    <property type="entry name" value="LLM_Atu2307-like"/>
</dbReference>
<dbReference type="STRING" id="363754.RHSP_08722"/>
<dbReference type="InterPro" id="IPR050766">
    <property type="entry name" value="Bact_Lucif_Oxidored"/>
</dbReference>
<dbReference type="PANTHER" id="PTHR30137">
    <property type="entry name" value="LUCIFERASE-LIKE MONOOXYGENASE"/>
    <property type="match status" value="1"/>
</dbReference>
<dbReference type="Pfam" id="PF00296">
    <property type="entry name" value="Bac_luciferase"/>
    <property type="match status" value="1"/>
</dbReference>
<dbReference type="SUPFAM" id="SSF51679">
    <property type="entry name" value="Bacterial luciferase-like"/>
    <property type="match status" value="1"/>
</dbReference>
<sequence length="389" mass="43103">MPAGRHRHIEFFEGFSRNFPGSWRPGATLHAVSTSSFRHMTGKIMTTNNVEFGLDTFGDVTFDGKGTPLPHAQVLRNVVEEGVLADQLGIDFFGIGEHHREDFAVSSPETILAAIASRTSKIHLGSAVTVLSSDDPIRVFQRFSSLNAVSNGRAEVILGRGSFTESFPLFGFELSQYEQLFEEKLDLFAALLKNEPVNWEGSIRPPLRNQKVFPTIESGQLKTWIGVGGSPESVVRAAHYDLPLMLAIIGGSPYRFQPYVDLYHRAFEQLGKPVRPVGIHSPGYIAETDEQARGELWPCFKAMRDRIGRERGWPPMTRAEFDNEIEKGSLYVGSPETVAAKLAPVIKTLGIDRFQLKYSAGALGHEKMMRCIELYGQKVIPAVRATLAA</sequence>
<proteinExistence type="predicted"/>
<dbReference type="InterPro" id="IPR011251">
    <property type="entry name" value="Luciferase-like_dom"/>
</dbReference>
<keyword evidence="5" id="KW-1185">Reference proteome</keyword>
<dbReference type="InterPro" id="IPR036661">
    <property type="entry name" value="Luciferase-like_sf"/>
</dbReference>
<reference evidence="4 5" key="1">
    <citation type="journal article" date="2012" name="BMC Genomics">
        <title>Genomic basis of broad host range and environmental adaptability of Rhizobium tropici CIAT 899 and Rhizobium sp. PRF 81 which are used in inoculants for common bean (Phaseolus vulgaris L.).</title>
        <authorList>
            <person name="Ormeno-Orrillo E."/>
            <person name="Menna P."/>
            <person name="Almeida L.G."/>
            <person name="Ollero F.J."/>
            <person name="Nicolas M.F."/>
            <person name="Pains Rodrigues E."/>
            <person name="Shigueyoshi Nakatani A."/>
            <person name="Silva Batista J.S."/>
            <person name="Oliveira Chueire L.M."/>
            <person name="Souza R.C."/>
            <person name="Ribeiro Vasconcelos A.T."/>
            <person name="Megias M."/>
            <person name="Hungria M."/>
            <person name="Martinez-Romero E."/>
        </authorList>
    </citation>
    <scope>NUCLEOTIDE SEQUENCE [LARGE SCALE GENOMIC DNA]</scope>
    <source>
        <strain evidence="4 5">PRF 81</strain>
    </source>
</reference>
<dbReference type="PANTHER" id="PTHR30137:SF8">
    <property type="entry name" value="BLR5498 PROTEIN"/>
    <property type="match status" value="1"/>
</dbReference>
<evidence type="ECO:0000256" key="1">
    <source>
        <dbReference type="ARBA" id="ARBA00023002"/>
    </source>
</evidence>
<dbReference type="PATRIC" id="fig|363754.4.peg.3"/>
<dbReference type="EMBL" id="AQHN01000001">
    <property type="protein sequence ID" value="ENN89797.1"/>
    <property type="molecule type" value="Genomic_DNA"/>
</dbReference>
<dbReference type="AlphaFoldDB" id="N6VFA8"/>
<comment type="caution">
    <text evidence="4">The sequence shown here is derived from an EMBL/GenBank/DDBJ whole genome shotgun (WGS) entry which is preliminary data.</text>
</comment>
<dbReference type="NCBIfam" id="TIGR03858">
    <property type="entry name" value="LLM_2I7G"/>
    <property type="match status" value="1"/>
</dbReference>
<evidence type="ECO:0000256" key="2">
    <source>
        <dbReference type="ARBA" id="ARBA00023033"/>
    </source>
</evidence>
<dbReference type="Proteomes" id="UP000012429">
    <property type="component" value="Unassembled WGS sequence"/>
</dbReference>
<protein>
    <submittedName>
        <fullName evidence="4">Oxidoreductase</fullName>
    </submittedName>
</protein>
<feature type="domain" description="Luciferase-like" evidence="3">
    <location>
        <begin position="66"/>
        <end position="352"/>
    </location>
</feature>
<name>N6VFA8_9HYPH</name>